<evidence type="ECO:0000313" key="1">
    <source>
        <dbReference type="EMBL" id="MFC5427611.1"/>
    </source>
</evidence>
<evidence type="ECO:0000313" key="2">
    <source>
        <dbReference type="Proteomes" id="UP001596103"/>
    </source>
</evidence>
<gene>
    <name evidence="1" type="ORF">ACFPTO_02110</name>
</gene>
<comment type="caution">
    <text evidence="1">The sequence shown here is derived from an EMBL/GenBank/DDBJ whole genome shotgun (WGS) entry which is preliminary data.</text>
</comment>
<proteinExistence type="predicted"/>
<dbReference type="Proteomes" id="UP001596103">
    <property type="component" value="Unassembled WGS sequence"/>
</dbReference>
<name>A0ABW0J3K7_9BURK</name>
<dbReference type="RefSeq" id="WP_377709135.1">
    <property type="nucleotide sequence ID" value="NZ_JBHSMP010000006.1"/>
</dbReference>
<organism evidence="1 2">
    <name type="scientific">Paraburkholderia denitrificans</name>
    <dbReference type="NCBI Taxonomy" id="694025"/>
    <lineage>
        <taxon>Bacteria</taxon>
        <taxon>Pseudomonadati</taxon>
        <taxon>Pseudomonadota</taxon>
        <taxon>Betaproteobacteria</taxon>
        <taxon>Burkholderiales</taxon>
        <taxon>Burkholderiaceae</taxon>
        <taxon>Paraburkholderia</taxon>
    </lineage>
</organism>
<dbReference type="EMBL" id="JBHSMP010000006">
    <property type="protein sequence ID" value="MFC5427611.1"/>
    <property type="molecule type" value="Genomic_DNA"/>
</dbReference>
<reference evidence="2" key="1">
    <citation type="journal article" date="2019" name="Int. J. Syst. Evol. Microbiol.">
        <title>The Global Catalogue of Microorganisms (GCM) 10K type strain sequencing project: providing services to taxonomists for standard genome sequencing and annotation.</title>
        <authorList>
            <consortium name="The Broad Institute Genomics Platform"/>
            <consortium name="The Broad Institute Genome Sequencing Center for Infectious Disease"/>
            <person name="Wu L."/>
            <person name="Ma J."/>
        </authorList>
    </citation>
    <scope>NUCLEOTIDE SEQUENCE [LARGE SCALE GENOMIC DNA]</scope>
    <source>
        <strain evidence="2">CCUG 56042</strain>
    </source>
</reference>
<keyword evidence="2" id="KW-1185">Reference proteome</keyword>
<accession>A0ABW0J3K7</accession>
<protein>
    <submittedName>
        <fullName evidence="1">Uncharacterized protein</fullName>
    </submittedName>
</protein>
<sequence>MSKKKAVSLVTNNVIRLEPTATPKPRVTWDEGEVAKRALEWFELERKASTAYSAALRRADEFKEENAIVRVDLNDPEFQDFTRDTWFAYLDAKAEVKKAKARLDTACRRVLNPPAPPLTKGQKEELKRWAALVGLIERGEITMKDALAVRKADGAPMVRDRAHFIELATVSEEDLIPF</sequence>